<dbReference type="SUPFAM" id="SSF57716">
    <property type="entry name" value="Glucocorticoid receptor-like (DNA-binding domain)"/>
    <property type="match status" value="1"/>
</dbReference>
<evidence type="ECO:0000256" key="1">
    <source>
        <dbReference type="ARBA" id="ARBA00022723"/>
    </source>
</evidence>
<accession>A0A183DZ22</accession>
<organism evidence="7">
    <name type="scientific">Gongylonema pulchrum</name>
    <dbReference type="NCBI Taxonomy" id="637853"/>
    <lineage>
        <taxon>Eukaryota</taxon>
        <taxon>Metazoa</taxon>
        <taxon>Ecdysozoa</taxon>
        <taxon>Nematoda</taxon>
        <taxon>Chromadorea</taxon>
        <taxon>Rhabditida</taxon>
        <taxon>Spirurina</taxon>
        <taxon>Spiruromorpha</taxon>
        <taxon>Spiruroidea</taxon>
        <taxon>Gongylonematidae</taxon>
        <taxon>Gongylonema</taxon>
    </lineage>
</organism>
<dbReference type="Gene3D" id="2.10.110.10">
    <property type="entry name" value="Cysteine Rich Protein"/>
    <property type="match status" value="1"/>
</dbReference>
<dbReference type="InterPro" id="IPR001781">
    <property type="entry name" value="Znf_LIM"/>
</dbReference>
<dbReference type="SMART" id="SM00132">
    <property type="entry name" value="LIM"/>
    <property type="match status" value="1"/>
</dbReference>
<dbReference type="PROSITE" id="PS50023">
    <property type="entry name" value="LIM_DOMAIN_2"/>
    <property type="match status" value="1"/>
</dbReference>
<evidence type="ECO:0000256" key="4">
    <source>
        <dbReference type="PROSITE-ProRule" id="PRU00125"/>
    </source>
</evidence>
<name>A0A183DZ22_9BILA</name>
<dbReference type="GO" id="GO:0046872">
    <property type="term" value="F:metal ion binding"/>
    <property type="evidence" value="ECO:0007669"/>
    <property type="project" value="UniProtKB-KW"/>
</dbReference>
<feature type="compositionally biased region" description="Polar residues" evidence="5">
    <location>
        <begin position="307"/>
        <end position="321"/>
    </location>
</feature>
<feature type="compositionally biased region" description="Basic and acidic residues" evidence="5">
    <location>
        <begin position="63"/>
        <end position="72"/>
    </location>
</feature>
<evidence type="ECO:0000256" key="2">
    <source>
        <dbReference type="ARBA" id="ARBA00022833"/>
    </source>
</evidence>
<dbReference type="WBParaSite" id="GPUH_0001397801-mRNA-1">
    <property type="protein sequence ID" value="GPUH_0001397801-mRNA-1"/>
    <property type="gene ID" value="GPUH_0001397801"/>
</dbReference>
<feature type="domain" description="LIM zinc-binding" evidence="6">
    <location>
        <begin position="350"/>
        <end position="415"/>
    </location>
</feature>
<evidence type="ECO:0000256" key="5">
    <source>
        <dbReference type="SAM" id="MobiDB-lite"/>
    </source>
</evidence>
<reference evidence="7" key="1">
    <citation type="submission" date="2016-06" db="UniProtKB">
        <authorList>
            <consortium name="WormBaseParasite"/>
        </authorList>
    </citation>
    <scope>IDENTIFICATION</scope>
</reference>
<proteinExistence type="predicted"/>
<evidence type="ECO:0000313" key="7">
    <source>
        <dbReference type="WBParaSite" id="GPUH_0001397801-mRNA-1"/>
    </source>
</evidence>
<dbReference type="CDD" id="cd09358">
    <property type="entry name" value="LIM_Mical_like"/>
    <property type="match status" value="1"/>
</dbReference>
<keyword evidence="2 4" id="KW-0862">Zinc</keyword>
<evidence type="ECO:0000259" key="6">
    <source>
        <dbReference type="PROSITE" id="PS50023"/>
    </source>
</evidence>
<keyword evidence="1 4" id="KW-0479">Metal-binding</keyword>
<sequence length="415" mass="47483">LIEPPCGEELTDWVHTDEETRVAYISAVVEALKDNPQRMREMLVNDIRRSTASHKRKANRQVDASRAKKSEPIRRRASDLLNAFSSTAVLKEDNERATEEFIRMNLSELDDEGDSTQELKSCRRLDKTMYAQTSAVEPTKYWTKRPAVDRLNPERLCAVERIVSGEVEREKTRELYRSKQRMANILTRKMDKRDIDEMELKLEQTAMGLLFNKEQFRVLTSKEQKVVCANAAAARQTVSEGFKRDDEKYKDIDEKLAKADSLLKNQNLAGVDIVSRMKIQNGMTTGSRSPKSGKPPPPLPSKKTASDENSSVSQTEDQNNAAVRYSSPRPFSMPVLESTCYDSVNARRQINCQLCSEVVYLAERMQVEGMFIHKKCFRCAFCGQPLRLGNCAQDRNLHDYNPRLATPRFLKFILK</sequence>
<feature type="region of interest" description="Disordered" evidence="5">
    <location>
        <begin position="282"/>
        <end position="328"/>
    </location>
</feature>
<keyword evidence="3 4" id="KW-0440">LIM domain</keyword>
<feature type="region of interest" description="Disordered" evidence="5">
    <location>
        <begin position="48"/>
        <end position="72"/>
    </location>
</feature>
<protein>
    <submittedName>
        <fullName evidence="7">LIM zinc-binding domain-containing protein</fullName>
    </submittedName>
</protein>
<dbReference type="AlphaFoldDB" id="A0A183DZ22"/>
<evidence type="ECO:0000256" key="3">
    <source>
        <dbReference type="ARBA" id="ARBA00023038"/>
    </source>
</evidence>